<evidence type="ECO:0000256" key="1">
    <source>
        <dbReference type="ARBA" id="ARBA00023157"/>
    </source>
</evidence>
<dbReference type="InterPro" id="IPR036880">
    <property type="entry name" value="Kunitz_BPTI_sf"/>
</dbReference>
<dbReference type="GO" id="GO:0009897">
    <property type="term" value="C:external side of plasma membrane"/>
    <property type="evidence" value="ECO:0007669"/>
    <property type="project" value="TreeGrafter"/>
</dbReference>
<evidence type="ECO:0000259" key="6">
    <source>
        <dbReference type="PROSITE" id="PS50835"/>
    </source>
</evidence>
<dbReference type="InterPro" id="IPR020901">
    <property type="entry name" value="Prtase_inh_Kunz-CS"/>
</dbReference>
<dbReference type="InterPro" id="IPR042842">
    <property type="entry name" value="CD226"/>
</dbReference>
<name>A0AAV6G1D5_9TELE</name>
<dbReference type="Proteomes" id="UP000823561">
    <property type="component" value="Chromosome 16"/>
</dbReference>
<dbReference type="GO" id="GO:0002891">
    <property type="term" value="P:positive regulation of immunoglobulin mediated immune response"/>
    <property type="evidence" value="ECO:0007669"/>
    <property type="project" value="TreeGrafter"/>
</dbReference>
<dbReference type="Pfam" id="PF07686">
    <property type="entry name" value="V-set"/>
    <property type="match status" value="1"/>
</dbReference>
<keyword evidence="3" id="KW-1133">Transmembrane helix</keyword>
<evidence type="ECO:0000256" key="4">
    <source>
        <dbReference type="SAM" id="SignalP"/>
    </source>
</evidence>
<evidence type="ECO:0000256" key="2">
    <source>
        <dbReference type="SAM" id="MobiDB-lite"/>
    </source>
</evidence>
<dbReference type="PRINTS" id="PR00759">
    <property type="entry name" value="BASICPTASE"/>
</dbReference>
<dbReference type="InterPro" id="IPR007110">
    <property type="entry name" value="Ig-like_dom"/>
</dbReference>
<feature type="compositionally biased region" description="Low complexity" evidence="2">
    <location>
        <begin position="496"/>
        <end position="506"/>
    </location>
</feature>
<organism evidence="7 8">
    <name type="scientific">Alosa alosa</name>
    <name type="common">allis shad</name>
    <dbReference type="NCBI Taxonomy" id="278164"/>
    <lineage>
        <taxon>Eukaryota</taxon>
        <taxon>Metazoa</taxon>
        <taxon>Chordata</taxon>
        <taxon>Craniata</taxon>
        <taxon>Vertebrata</taxon>
        <taxon>Euteleostomi</taxon>
        <taxon>Actinopterygii</taxon>
        <taxon>Neopterygii</taxon>
        <taxon>Teleostei</taxon>
        <taxon>Clupei</taxon>
        <taxon>Clupeiformes</taxon>
        <taxon>Clupeoidei</taxon>
        <taxon>Clupeidae</taxon>
        <taxon>Alosa</taxon>
    </lineage>
</organism>
<dbReference type="PROSITE" id="PS50279">
    <property type="entry name" value="BPTI_KUNITZ_2"/>
    <property type="match status" value="1"/>
</dbReference>
<dbReference type="Gene3D" id="2.60.40.10">
    <property type="entry name" value="Immunoglobulins"/>
    <property type="match status" value="2"/>
</dbReference>
<gene>
    <name evidence="7" type="ORF">AALO_G00216110</name>
</gene>
<proteinExistence type="predicted"/>
<dbReference type="PROSITE" id="PS50835">
    <property type="entry name" value="IG_LIKE"/>
    <property type="match status" value="1"/>
</dbReference>
<dbReference type="SUPFAM" id="SSF57362">
    <property type="entry name" value="BPTI-like"/>
    <property type="match status" value="1"/>
</dbReference>
<evidence type="ECO:0000313" key="7">
    <source>
        <dbReference type="EMBL" id="KAG5268755.1"/>
    </source>
</evidence>
<dbReference type="GO" id="GO:0002729">
    <property type="term" value="P:positive regulation of natural killer cell cytokine production"/>
    <property type="evidence" value="ECO:0007669"/>
    <property type="project" value="InterPro"/>
</dbReference>
<dbReference type="SUPFAM" id="SSF48726">
    <property type="entry name" value="Immunoglobulin"/>
    <property type="match status" value="2"/>
</dbReference>
<evidence type="ECO:0000256" key="3">
    <source>
        <dbReference type="SAM" id="Phobius"/>
    </source>
</evidence>
<dbReference type="FunFam" id="4.10.410.10:FF:000006">
    <property type="entry name" value="Serine peptidase inhibitor, Kunitz type 1"/>
    <property type="match status" value="1"/>
</dbReference>
<dbReference type="GO" id="GO:0050839">
    <property type="term" value="F:cell adhesion molecule binding"/>
    <property type="evidence" value="ECO:0007669"/>
    <property type="project" value="TreeGrafter"/>
</dbReference>
<dbReference type="InterPro" id="IPR013106">
    <property type="entry name" value="Ig_V-set"/>
</dbReference>
<dbReference type="GO" id="GO:0004867">
    <property type="term" value="F:serine-type endopeptidase inhibitor activity"/>
    <property type="evidence" value="ECO:0007669"/>
    <property type="project" value="InterPro"/>
</dbReference>
<feature type="region of interest" description="Disordered" evidence="2">
    <location>
        <begin position="274"/>
        <end position="322"/>
    </location>
</feature>
<feature type="transmembrane region" description="Helical" evidence="3">
    <location>
        <begin position="558"/>
        <end position="582"/>
    </location>
</feature>
<dbReference type="PANTHER" id="PTHR47011:SF1">
    <property type="entry name" value="CD226 ANTIGEN"/>
    <property type="match status" value="1"/>
</dbReference>
<feature type="signal peptide" evidence="4">
    <location>
        <begin position="1"/>
        <end position="25"/>
    </location>
</feature>
<keyword evidence="3" id="KW-0472">Membrane</keyword>
<keyword evidence="4" id="KW-0732">Signal</keyword>
<dbReference type="PROSITE" id="PS00280">
    <property type="entry name" value="BPTI_KUNITZ_1"/>
    <property type="match status" value="1"/>
</dbReference>
<dbReference type="Gene3D" id="4.10.410.10">
    <property type="entry name" value="Pancreatic trypsin inhibitor Kunitz domain"/>
    <property type="match status" value="1"/>
</dbReference>
<sequence>MEAVQRDYWYSLALLTFLIILKASLQKSGDETVRLEDGMILECLCPWDGNLSMVSWTKVPGKNPIAVYHPRFGPNLAVGYNDRLAFLNRTSMDGSISIANVTEEDAGLYQCSMQTFPLGTWTRDVQVIKENFLPHSEVTMMVGGNLTVVCPIYNYTVSEDFISEILIRKDDQEHIIGRCILQDGTYVLKDQHETIPVNCADPHLGVTFELNNLIIADEGRYRCLMSTEHGVEIFTYQLTVHSQDELHTPTIGPEEAGSSSTLHQVQVLEDVNPSEGIPVTELPPSDTAHDVTDPSAPAERMFTTDSASSATTNSVRHPSGPVEGMSTTALASVIAITVPHTLASTKGMSTTEMAPSVGNTIVALPQAPSEGMLSTESVIATTVPHPTDPPLTEAMSTTKLAPAVITTAGFHLPEGCRSPPQFGPCRGSFPRFYYDVTTQSCESFIYGGCRGNSNSFLTQEECESTCKSITAPSEGKSTTDLAPSVVAITVPPPAPSEEASSTESAPDVATTVPLPPEPSEGISATEPASSAKATTVPHSTDNGYSWMDFLDIPEEYRIYVYAGSGAAGLLLLLLIIILVCLYRRKKRREAYRVKLHPGRRWRDSEQGGFYDRMRKGTRWGRQEPIYANVRTGHKHKYKPKQKRKR</sequence>
<protein>
    <submittedName>
        <fullName evidence="7">Uncharacterized protein</fullName>
    </submittedName>
</protein>
<feature type="compositionally biased region" description="Polar residues" evidence="2">
    <location>
        <begin position="526"/>
        <end position="537"/>
    </location>
</feature>
<keyword evidence="3" id="KW-0812">Transmembrane</keyword>
<dbReference type="InterPro" id="IPR036179">
    <property type="entry name" value="Ig-like_dom_sf"/>
</dbReference>
<feature type="domain" description="Ig-like" evidence="6">
    <location>
        <begin position="29"/>
        <end position="114"/>
    </location>
</feature>
<dbReference type="InterPro" id="IPR002223">
    <property type="entry name" value="Kunitz_BPTI"/>
</dbReference>
<reference evidence="7" key="1">
    <citation type="submission" date="2020-10" db="EMBL/GenBank/DDBJ databases">
        <title>Chromosome-scale genome assembly of the Allis shad, Alosa alosa.</title>
        <authorList>
            <person name="Margot Z."/>
            <person name="Christophe K."/>
            <person name="Cabau C."/>
            <person name="Louis A."/>
            <person name="Berthelot C."/>
            <person name="Parey E."/>
            <person name="Roest Crollius H."/>
            <person name="Montfort J."/>
            <person name="Robinson-Rechavi M."/>
            <person name="Bucao C."/>
            <person name="Bouchez O."/>
            <person name="Gislard M."/>
            <person name="Lluch J."/>
            <person name="Milhes M."/>
            <person name="Lampietro C."/>
            <person name="Lopez Roques C."/>
            <person name="Donnadieu C."/>
            <person name="Braasch I."/>
            <person name="Desvignes T."/>
            <person name="Postlethwait J."/>
            <person name="Bobe J."/>
            <person name="Guiguen Y."/>
        </authorList>
    </citation>
    <scope>NUCLEOTIDE SEQUENCE</scope>
    <source>
        <strain evidence="7">M-15738</strain>
        <tissue evidence="7">Blood</tissue>
    </source>
</reference>
<dbReference type="SMART" id="SM00131">
    <property type="entry name" value="KU"/>
    <property type="match status" value="1"/>
</dbReference>
<dbReference type="InterPro" id="IPR013783">
    <property type="entry name" value="Ig-like_fold"/>
</dbReference>
<comment type="caution">
    <text evidence="7">The sequence shown here is derived from an EMBL/GenBank/DDBJ whole genome shotgun (WGS) entry which is preliminary data.</text>
</comment>
<dbReference type="AlphaFoldDB" id="A0AAV6G1D5"/>
<feature type="compositionally biased region" description="Low complexity" evidence="2">
    <location>
        <begin position="303"/>
        <end position="314"/>
    </location>
</feature>
<dbReference type="InterPro" id="IPR003599">
    <property type="entry name" value="Ig_sub"/>
</dbReference>
<keyword evidence="1" id="KW-1015">Disulfide bond</keyword>
<feature type="domain" description="BPTI/Kunitz inhibitor" evidence="5">
    <location>
        <begin position="416"/>
        <end position="466"/>
    </location>
</feature>
<accession>A0AAV6G1D5</accession>
<dbReference type="EMBL" id="JADWDJ010000016">
    <property type="protein sequence ID" value="KAG5268755.1"/>
    <property type="molecule type" value="Genomic_DNA"/>
</dbReference>
<feature type="region of interest" description="Disordered" evidence="2">
    <location>
        <begin position="488"/>
        <end position="537"/>
    </location>
</feature>
<feature type="chain" id="PRO_5043327666" evidence="4">
    <location>
        <begin position="26"/>
        <end position="645"/>
    </location>
</feature>
<dbReference type="Pfam" id="PF00014">
    <property type="entry name" value="Kunitz_BPTI"/>
    <property type="match status" value="1"/>
</dbReference>
<keyword evidence="8" id="KW-1185">Reference proteome</keyword>
<evidence type="ECO:0000313" key="8">
    <source>
        <dbReference type="Proteomes" id="UP000823561"/>
    </source>
</evidence>
<dbReference type="PANTHER" id="PTHR47011">
    <property type="entry name" value="CD226 ANTIGEN"/>
    <property type="match status" value="1"/>
</dbReference>
<evidence type="ECO:0000259" key="5">
    <source>
        <dbReference type="PROSITE" id="PS50279"/>
    </source>
</evidence>
<dbReference type="SMART" id="SM00409">
    <property type="entry name" value="IG"/>
    <property type="match status" value="2"/>
</dbReference>